<evidence type="ECO:0000313" key="1">
    <source>
        <dbReference type="EMBL" id="KAI3781479.1"/>
    </source>
</evidence>
<comment type="caution">
    <text evidence="1">The sequence shown here is derived from an EMBL/GenBank/DDBJ whole genome shotgun (WGS) entry which is preliminary data.</text>
</comment>
<sequence>MLTTTNSSIDFNFNGSLEDENGSIKDVYGGCTCGSTEGGEENFLTQRVSEKVDLKTMIHNTKNLDSLGRCDMRDHVRMEDSFKGRCLWGLRDVIMLILKSATSYIYLSFFKQLLSLLTCISDNNTERGLRIQKL</sequence>
<dbReference type="Proteomes" id="UP001055811">
    <property type="component" value="Linkage Group LG02"/>
</dbReference>
<protein>
    <submittedName>
        <fullName evidence="1">Uncharacterized protein</fullName>
    </submittedName>
</protein>
<gene>
    <name evidence="1" type="ORF">L2E82_11494</name>
</gene>
<name>A0ACB9GCZ2_CICIN</name>
<dbReference type="EMBL" id="CM042010">
    <property type="protein sequence ID" value="KAI3781479.1"/>
    <property type="molecule type" value="Genomic_DNA"/>
</dbReference>
<proteinExistence type="predicted"/>
<organism evidence="1 2">
    <name type="scientific">Cichorium intybus</name>
    <name type="common">Chicory</name>
    <dbReference type="NCBI Taxonomy" id="13427"/>
    <lineage>
        <taxon>Eukaryota</taxon>
        <taxon>Viridiplantae</taxon>
        <taxon>Streptophyta</taxon>
        <taxon>Embryophyta</taxon>
        <taxon>Tracheophyta</taxon>
        <taxon>Spermatophyta</taxon>
        <taxon>Magnoliopsida</taxon>
        <taxon>eudicotyledons</taxon>
        <taxon>Gunneridae</taxon>
        <taxon>Pentapetalae</taxon>
        <taxon>asterids</taxon>
        <taxon>campanulids</taxon>
        <taxon>Asterales</taxon>
        <taxon>Asteraceae</taxon>
        <taxon>Cichorioideae</taxon>
        <taxon>Cichorieae</taxon>
        <taxon>Cichoriinae</taxon>
        <taxon>Cichorium</taxon>
    </lineage>
</organism>
<accession>A0ACB9GCZ2</accession>
<evidence type="ECO:0000313" key="2">
    <source>
        <dbReference type="Proteomes" id="UP001055811"/>
    </source>
</evidence>
<reference evidence="1 2" key="2">
    <citation type="journal article" date="2022" name="Mol. Ecol. Resour.">
        <title>The genomes of chicory, endive, great burdock and yacon provide insights into Asteraceae paleo-polyploidization history and plant inulin production.</title>
        <authorList>
            <person name="Fan W."/>
            <person name="Wang S."/>
            <person name="Wang H."/>
            <person name="Wang A."/>
            <person name="Jiang F."/>
            <person name="Liu H."/>
            <person name="Zhao H."/>
            <person name="Xu D."/>
            <person name="Zhang Y."/>
        </authorList>
    </citation>
    <scope>NUCLEOTIDE SEQUENCE [LARGE SCALE GENOMIC DNA]</scope>
    <source>
        <strain evidence="2">cv. Punajuju</strain>
        <tissue evidence="1">Leaves</tissue>
    </source>
</reference>
<reference evidence="2" key="1">
    <citation type="journal article" date="2022" name="Mol. Ecol. Resour.">
        <title>The genomes of chicory, endive, great burdock and yacon provide insights into Asteraceae palaeo-polyploidization history and plant inulin production.</title>
        <authorList>
            <person name="Fan W."/>
            <person name="Wang S."/>
            <person name="Wang H."/>
            <person name="Wang A."/>
            <person name="Jiang F."/>
            <person name="Liu H."/>
            <person name="Zhao H."/>
            <person name="Xu D."/>
            <person name="Zhang Y."/>
        </authorList>
    </citation>
    <scope>NUCLEOTIDE SEQUENCE [LARGE SCALE GENOMIC DNA]</scope>
    <source>
        <strain evidence="2">cv. Punajuju</strain>
    </source>
</reference>
<keyword evidence="2" id="KW-1185">Reference proteome</keyword>